<reference evidence="2" key="1">
    <citation type="submission" date="2022-07" db="EMBL/GenBank/DDBJ databases">
        <authorList>
            <person name="Macas J."/>
            <person name="Novak P."/>
            <person name="Neumann P."/>
        </authorList>
    </citation>
    <scope>NUCLEOTIDE SEQUENCE</scope>
</reference>
<evidence type="ECO:0000259" key="1">
    <source>
        <dbReference type="PROSITE" id="PS50090"/>
    </source>
</evidence>
<proteinExistence type="predicted"/>
<name>A0AAV0DIT4_9ASTE</name>
<dbReference type="EMBL" id="CAMAPF010000104">
    <property type="protein sequence ID" value="CAH9099148.1"/>
    <property type="molecule type" value="Genomic_DNA"/>
</dbReference>
<sequence>MDSQDSETFSSSQYQYNYMIPSQLSNQSLHPTPPVQPTYNFNQSNGMYPYCVDQYGSKISFQSLLNSPILNPSVANAQLESSTKRSRKKGDDIQIIPQPASSRKEWTKEEDVALTNAWLHVSMDSDIGNNQKSTSMWVRIVEVFKENMGAKCNPLRNSNSLQLHWGKIQAAVNKFVGHYERLDRHPQSGTNLDDLIKKAMGSYEDIQGSPFKYLHCWEIMMKNPKWYSEHVKPASTIMLCKMIHVFIIFPKSF</sequence>
<evidence type="ECO:0000313" key="2">
    <source>
        <dbReference type="EMBL" id="CAH9099148.1"/>
    </source>
</evidence>
<dbReference type="PANTHER" id="PTHR45023:SF14">
    <property type="entry name" value="GLUTATHIONE TRANSFERASE"/>
    <property type="match status" value="1"/>
</dbReference>
<protein>
    <recommendedName>
        <fullName evidence="1">Myb-like domain-containing protein</fullName>
    </recommendedName>
</protein>
<dbReference type="AlphaFoldDB" id="A0AAV0DIT4"/>
<dbReference type="Proteomes" id="UP001152523">
    <property type="component" value="Unassembled WGS sequence"/>
</dbReference>
<keyword evidence="3" id="KW-1185">Reference proteome</keyword>
<feature type="domain" description="Myb-like" evidence="1">
    <location>
        <begin position="98"/>
        <end position="169"/>
    </location>
</feature>
<dbReference type="PANTHER" id="PTHR45023">
    <property type="match status" value="1"/>
</dbReference>
<accession>A0AAV0DIT4</accession>
<gene>
    <name evidence="2" type="ORF">CEPIT_LOCUS14801</name>
</gene>
<evidence type="ECO:0000313" key="3">
    <source>
        <dbReference type="Proteomes" id="UP001152523"/>
    </source>
</evidence>
<dbReference type="InterPro" id="IPR001005">
    <property type="entry name" value="SANT/Myb"/>
</dbReference>
<comment type="caution">
    <text evidence="2">The sequence shown here is derived from an EMBL/GenBank/DDBJ whole genome shotgun (WGS) entry which is preliminary data.</text>
</comment>
<organism evidence="2 3">
    <name type="scientific">Cuscuta epithymum</name>
    <dbReference type="NCBI Taxonomy" id="186058"/>
    <lineage>
        <taxon>Eukaryota</taxon>
        <taxon>Viridiplantae</taxon>
        <taxon>Streptophyta</taxon>
        <taxon>Embryophyta</taxon>
        <taxon>Tracheophyta</taxon>
        <taxon>Spermatophyta</taxon>
        <taxon>Magnoliopsida</taxon>
        <taxon>eudicotyledons</taxon>
        <taxon>Gunneridae</taxon>
        <taxon>Pentapetalae</taxon>
        <taxon>asterids</taxon>
        <taxon>lamiids</taxon>
        <taxon>Solanales</taxon>
        <taxon>Convolvulaceae</taxon>
        <taxon>Cuscuteae</taxon>
        <taxon>Cuscuta</taxon>
        <taxon>Cuscuta subgen. Cuscuta</taxon>
    </lineage>
</organism>
<dbReference type="PROSITE" id="PS50090">
    <property type="entry name" value="MYB_LIKE"/>
    <property type="match status" value="1"/>
</dbReference>